<gene>
    <name evidence="1" type="ORF">METZ01_LOCUS352118</name>
</gene>
<dbReference type="AlphaFoldDB" id="A0A382RNI9"/>
<accession>A0A382RNI9</accession>
<organism evidence="1">
    <name type="scientific">marine metagenome</name>
    <dbReference type="NCBI Taxonomy" id="408172"/>
    <lineage>
        <taxon>unclassified sequences</taxon>
        <taxon>metagenomes</taxon>
        <taxon>ecological metagenomes</taxon>
    </lineage>
</organism>
<dbReference type="EMBL" id="UINC01123052">
    <property type="protein sequence ID" value="SVC99264.1"/>
    <property type="molecule type" value="Genomic_DNA"/>
</dbReference>
<evidence type="ECO:0000313" key="1">
    <source>
        <dbReference type="EMBL" id="SVC99264.1"/>
    </source>
</evidence>
<protein>
    <submittedName>
        <fullName evidence="1">Uncharacterized protein</fullName>
    </submittedName>
</protein>
<proteinExistence type="predicted"/>
<sequence>REHFIISQGYELYSFGTSVGLMTAYYELGTVFPINSTVVDSAIQIGHWIFSSGMPEEFEYNQSINVDDVRLLMAKSYFSNGDLSDNDTEKAGALYWILQLDPGFVYLDAADPFTWNLYENGKQDYDSFGEAILMIILELEKDVFPA</sequence>
<name>A0A382RNI9_9ZZZZ</name>
<reference evidence="1" key="1">
    <citation type="submission" date="2018-05" db="EMBL/GenBank/DDBJ databases">
        <authorList>
            <person name="Lanie J.A."/>
            <person name="Ng W.-L."/>
            <person name="Kazmierczak K.M."/>
            <person name="Andrzejewski T.M."/>
            <person name="Davidsen T.M."/>
            <person name="Wayne K.J."/>
            <person name="Tettelin H."/>
            <person name="Glass J.I."/>
            <person name="Rusch D."/>
            <person name="Podicherti R."/>
            <person name="Tsui H.-C.T."/>
            <person name="Winkler M.E."/>
        </authorList>
    </citation>
    <scope>NUCLEOTIDE SEQUENCE</scope>
</reference>
<feature type="non-terminal residue" evidence="1">
    <location>
        <position position="1"/>
    </location>
</feature>